<organism evidence="1 2">
    <name type="scientific">Ensifer adhaerens</name>
    <name type="common">Sinorhizobium morelense</name>
    <dbReference type="NCBI Taxonomy" id="106592"/>
    <lineage>
        <taxon>Bacteria</taxon>
        <taxon>Pseudomonadati</taxon>
        <taxon>Pseudomonadota</taxon>
        <taxon>Alphaproteobacteria</taxon>
        <taxon>Hyphomicrobiales</taxon>
        <taxon>Rhizobiaceae</taxon>
        <taxon>Sinorhizobium/Ensifer group</taxon>
        <taxon>Ensifer</taxon>
    </lineage>
</organism>
<sequence>MSREITALTERLAPAGDDAILRSLNAMQTAGMTMPQGIDPKKLLPVYQYALSGVPACGLSVATQKLIRGDYAANANVLLGAIPKPPVLAALAKSEAAATRAELARKREITEALSPALPSTRRSPEIRERVRVRLRQFRAEHAAIKATGSTPGEVRSIEQAQTLARMLDLPDTAEPTAEQRAFRARLENDVAEARGLGSTIDIAGEVASHAA</sequence>
<reference evidence="1" key="1">
    <citation type="submission" date="2021-03" db="EMBL/GenBank/DDBJ databases">
        <title>Genomic Encyclopedia of Type Strains, Phase IV (KMG-IV): sequencing the most valuable type-strain genomes for metagenomic binning, comparative biology and taxonomic classification.</title>
        <authorList>
            <person name="Goeker M."/>
        </authorList>
    </citation>
    <scope>NUCLEOTIDE SEQUENCE</scope>
    <source>
        <strain evidence="1">DSM 18131</strain>
    </source>
</reference>
<name>A0ACC5T2R3_ENSAD</name>
<dbReference type="EMBL" id="JAGGJR010000008">
    <property type="protein sequence ID" value="MBP1874949.1"/>
    <property type="molecule type" value="Genomic_DNA"/>
</dbReference>
<keyword evidence="2" id="KW-1185">Reference proteome</keyword>
<evidence type="ECO:0000313" key="1">
    <source>
        <dbReference type="EMBL" id="MBP1874949.1"/>
    </source>
</evidence>
<gene>
    <name evidence="1" type="ORF">J2Z19_004682</name>
</gene>
<comment type="caution">
    <text evidence="1">The sequence shown here is derived from an EMBL/GenBank/DDBJ whole genome shotgun (WGS) entry which is preliminary data.</text>
</comment>
<dbReference type="Proteomes" id="UP000823773">
    <property type="component" value="Unassembled WGS sequence"/>
</dbReference>
<evidence type="ECO:0000313" key="2">
    <source>
        <dbReference type="Proteomes" id="UP000823773"/>
    </source>
</evidence>
<accession>A0ACC5T2R3</accession>
<proteinExistence type="predicted"/>
<protein>
    <submittedName>
        <fullName evidence="1">Uncharacterized protein</fullName>
    </submittedName>
</protein>